<dbReference type="AlphaFoldDB" id="A0A4U6R2W8"/>
<comment type="caution">
    <text evidence="2">The sequence shown here is derived from an EMBL/GenBank/DDBJ whole genome shotgun (WGS) entry which is preliminary data.</text>
</comment>
<dbReference type="EMBL" id="SZYH01000001">
    <property type="protein sequence ID" value="TKV67930.1"/>
    <property type="molecule type" value="Genomic_DNA"/>
</dbReference>
<keyword evidence="1" id="KW-0472">Membrane</keyword>
<evidence type="ECO:0008006" key="4">
    <source>
        <dbReference type="Google" id="ProtNLM"/>
    </source>
</evidence>
<dbReference type="OrthoDB" id="5571491at2"/>
<name>A0A4U6R2W8_9GAMM</name>
<gene>
    <name evidence="2" type="ORF">FDP08_07375</name>
</gene>
<feature type="transmembrane region" description="Helical" evidence="1">
    <location>
        <begin position="69"/>
        <end position="97"/>
    </location>
</feature>
<protein>
    <recommendedName>
        <fullName evidence="4">Fatty acid hydroxylase domain-containing protein</fullName>
    </recommendedName>
</protein>
<dbReference type="RefSeq" id="WP_137435341.1">
    <property type="nucleotide sequence ID" value="NZ_JANRHC010000001.1"/>
</dbReference>
<evidence type="ECO:0000313" key="2">
    <source>
        <dbReference type="EMBL" id="TKV67930.1"/>
    </source>
</evidence>
<keyword evidence="1" id="KW-1133">Transmembrane helix</keyword>
<evidence type="ECO:0000313" key="3">
    <source>
        <dbReference type="Proteomes" id="UP000308488"/>
    </source>
</evidence>
<proteinExistence type="predicted"/>
<sequence length="154" mass="18112">MIGIPLGLLTANAVEWVTHKYVLHDLGRNRNSFWCFHWHEHHRDVRMTDFHDPAYERSPWGWHAQGKEVAGLVAGAVVVTPMLPVAPFFVGTLYYCAWNYYRVHCKSHLDPEWAKAHLPWHYDHHMGPNPNANWCVTRPWFDHLMGTRGYFVPR</sequence>
<accession>A0A4U6R2W8</accession>
<dbReference type="Proteomes" id="UP000308488">
    <property type="component" value="Unassembled WGS sequence"/>
</dbReference>
<keyword evidence="1" id="KW-0812">Transmembrane</keyword>
<organism evidence="2 3">
    <name type="scientific">Marinobacter panjinensis</name>
    <dbReference type="NCBI Taxonomy" id="2576384"/>
    <lineage>
        <taxon>Bacteria</taxon>
        <taxon>Pseudomonadati</taxon>
        <taxon>Pseudomonadota</taxon>
        <taxon>Gammaproteobacteria</taxon>
        <taxon>Pseudomonadales</taxon>
        <taxon>Marinobacteraceae</taxon>
        <taxon>Marinobacter</taxon>
    </lineage>
</organism>
<reference evidence="2 3" key="1">
    <citation type="submission" date="2019-05" db="EMBL/GenBank/DDBJ databases">
        <title>Marinobacter panjinensis sp. nov., a moderately halophilic bacterium isolated from sea tidal flat environment.</title>
        <authorList>
            <person name="Yang W."/>
            <person name="An M."/>
            <person name="He W."/>
            <person name="Luo X."/>
            <person name="Zhu L."/>
            <person name="Chen G."/>
            <person name="Zhang Y."/>
            <person name="Wang Y."/>
        </authorList>
    </citation>
    <scope>NUCLEOTIDE SEQUENCE [LARGE SCALE GENOMIC DNA]</scope>
    <source>
        <strain evidence="2 3">PJ-16</strain>
    </source>
</reference>
<evidence type="ECO:0000256" key="1">
    <source>
        <dbReference type="SAM" id="Phobius"/>
    </source>
</evidence>
<keyword evidence="3" id="KW-1185">Reference proteome</keyword>